<evidence type="ECO:0000313" key="3">
    <source>
        <dbReference type="Proteomes" id="UP000319700"/>
    </source>
</evidence>
<dbReference type="Proteomes" id="UP000319700">
    <property type="component" value="Unassembled WGS sequence"/>
</dbReference>
<reference evidence="2 3" key="1">
    <citation type="journal article" date="2019" name="Environ. Microbiol.">
        <title>Species interactions and distinct microbial communities in high Arctic permafrost affected cryosols are associated with the CH4 and CO2 gas fluxes.</title>
        <authorList>
            <person name="Altshuler I."/>
            <person name="Hamel J."/>
            <person name="Turney S."/>
            <person name="Magnuson E."/>
            <person name="Levesque R."/>
            <person name="Greer C."/>
            <person name="Whyte L.G."/>
        </authorList>
    </citation>
    <scope>NUCLEOTIDE SEQUENCE [LARGE SCALE GENOMIC DNA]</scope>
    <source>
        <strain evidence="2 3">42</strain>
    </source>
</reference>
<dbReference type="EMBL" id="RCZH01000005">
    <property type="protein sequence ID" value="TPG41690.1"/>
    <property type="molecule type" value="Genomic_DNA"/>
</dbReference>
<feature type="chain" id="PRO_5021396432" description="Lipoprotein" evidence="1">
    <location>
        <begin position="20"/>
        <end position="153"/>
    </location>
</feature>
<sequence>MKKYFILFFVLFSIFSCSNKTQSTIENLIDNFSFNRTISNSSTIIIKLYDTAVTKKRVSDVESFTPKKEFKALNRKQIEAFNEVFTNAEKTGYCCCSTAIYSIRFLNQKEELDLFYVDTLEFKDKVRIYEDGFQYSYIVDKENWKDYLSEIKN</sequence>
<gene>
    <name evidence="2" type="ORF">EAH81_09425</name>
</gene>
<keyword evidence="1" id="KW-0732">Signal</keyword>
<comment type="caution">
    <text evidence="2">The sequence shown here is derived from an EMBL/GenBank/DDBJ whole genome shotgun (WGS) entry which is preliminary data.</text>
</comment>
<organism evidence="2 3">
    <name type="scientific">Flavobacterium pectinovorum</name>
    <dbReference type="NCBI Taxonomy" id="29533"/>
    <lineage>
        <taxon>Bacteria</taxon>
        <taxon>Pseudomonadati</taxon>
        <taxon>Bacteroidota</taxon>
        <taxon>Flavobacteriia</taxon>
        <taxon>Flavobacteriales</taxon>
        <taxon>Flavobacteriaceae</taxon>
        <taxon>Flavobacterium</taxon>
    </lineage>
</organism>
<dbReference type="AlphaFoldDB" id="A0A502EYM6"/>
<proteinExistence type="predicted"/>
<accession>A0A502EYM6</accession>
<evidence type="ECO:0000256" key="1">
    <source>
        <dbReference type="SAM" id="SignalP"/>
    </source>
</evidence>
<evidence type="ECO:0000313" key="2">
    <source>
        <dbReference type="EMBL" id="TPG41690.1"/>
    </source>
</evidence>
<dbReference type="OrthoDB" id="1352269at2"/>
<dbReference type="RefSeq" id="WP_140506192.1">
    <property type="nucleotide sequence ID" value="NZ_RCZH01000005.1"/>
</dbReference>
<dbReference type="PROSITE" id="PS51257">
    <property type="entry name" value="PROKAR_LIPOPROTEIN"/>
    <property type="match status" value="1"/>
</dbReference>
<feature type="signal peptide" evidence="1">
    <location>
        <begin position="1"/>
        <end position="19"/>
    </location>
</feature>
<keyword evidence="3" id="KW-1185">Reference proteome</keyword>
<name>A0A502EYM6_9FLAO</name>
<evidence type="ECO:0008006" key="4">
    <source>
        <dbReference type="Google" id="ProtNLM"/>
    </source>
</evidence>
<protein>
    <recommendedName>
        <fullName evidence="4">Lipoprotein</fullName>
    </recommendedName>
</protein>